<comment type="caution">
    <text evidence="2">The sequence shown here is derived from an EMBL/GenBank/DDBJ whole genome shotgun (WGS) entry which is preliminary data.</text>
</comment>
<feature type="region of interest" description="Disordered" evidence="1">
    <location>
        <begin position="386"/>
        <end position="406"/>
    </location>
</feature>
<dbReference type="InterPro" id="IPR011989">
    <property type="entry name" value="ARM-like"/>
</dbReference>
<dbReference type="Gene3D" id="1.25.10.10">
    <property type="entry name" value="Leucine-rich Repeat Variant"/>
    <property type="match status" value="1"/>
</dbReference>
<dbReference type="AlphaFoldDB" id="A0AAD2DCI9"/>
<proteinExistence type="predicted"/>
<keyword evidence="3" id="KW-1185">Reference proteome</keyword>
<organism evidence="2 3">
    <name type="scientific">Euplotes crassus</name>
    <dbReference type="NCBI Taxonomy" id="5936"/>
    <lineage>
        <taxon>Eukaryota</taxon>
        <taxon>Sar</taxon>
        <taxon>Alveolata</taxon>
        <taxon>Ciliophora</taxon>
        <taxon>Intramacronucleata</taxon>
        <taxon>Spirotrichea</taxon>
        <taxon>Hypotrichia</taxon>
        <taxon>Euplotida</taxon>
        <taxon>Euplotidae</taxon>
        <taxon>Moneuplotes</taxon>
    </lineage>
</organism>
<dbReference type="SUPFAM" id="SSF48371">
    <property type="entry name" value="ARM repeat"/>
    <property type="match status" value="1"/>
</dbReference>
<feature type="region of interest" description="Disordered" evidence="1">
    <location>
        <begin position="282"/>
        <end position="359"/>
    </location>
</feature>
<accession>A0AAD2DCI9</accession>
<dbReference type="Proteomes" id="UP001295684">
    <property type="component" value="Unassembled WGS sequence"/>
</dbReference>
<protein>
    <submittedName>
        <fullName evidence="2">Uncharacterized protein</fullName>
    </submittedName>
</protein>
<reference evidence="2" key="1">
    <citation type="submission" date="2023-07" db="EMBL/GenBank/DDBJ databases">
        <authorList>
            <consortium name="AG Swart"/>
            <person name="Singh M."/>
            <person name="Singh A."/>
            <person name="Seah K."/>
            <person name="Emmerich C."/>
        </authorList>
    </citation>
    <scope>NUCLEOTIDE SEQUENCE</scope>
    <source>
        <strain evidence="2">DP1</strain>
    </source>
</reference>
<dbReference type="EMBL" id="CAMPGE010030204">
    <property type="protein sequence ID" value="CAI2387713.1"/>
    <property type="molecule type" value="Genomic_DNA"/>
</dbReference>
<evidence type="ECO:0000256" key="1">
    <source>
        <dbReference type="SAM" id="MobiDB-lite"/>
    </source>
</evidence>
<evidence type="ECO:0000313" key="2">
    <source>
        <dbReference type="EMBL" id="CAI2387713.1"/>
    </source>
</evidence>
<dbReference type="InterPro" id="IPR016024">
    <property type="entry name" value="ARM-type_fold"/>
</dbReference>
<feature type="compositionally biased region" description="Basic and acidic residues" evidence="1">
    <location>
        <begin position="292"/>
        <end position="301"/>
    </location>
</feature>
<evidence type="ECO:0000313" key="3">
    <source>
        <dbReference type="Proteomes" id="UP001295684"/>
    </source>
</evidence>
<gene>
    <name evidence="2" type="ORF">ECRASSUSDP1_LOCUS29347</name>
</gene>
<name>A0AAD2DCI9_EUPCR</name>
<sequence length="730" mass="82407">MRGAPASRDSREAQYSSHGERELNIRIYVTLKKSYEGDDDYKKLSIMTHNGQYIAELKRKIEKEFVDLFPSEPPYIVAKIEDDKGYSLSNNSLVGEFLQHGDRIYAQPEGISEFRAAPGVDSVKGLHGGGNSQDLLEMLKNLQSSVVAKLASSDLHLHEDIEDLLNNVINLGFSTNSNLTHNICTILSKVFTPFSVQIYDKESNRNLQDLTILLLQYWLNEMCQNDTYLMTHSILIIENLIICPSLWELLKGSPIVARLLALSKSSAATGETRSKIIRIVTSLSKDSAPPKPPKEGPRGNKYENVNIRLYPERPENVKPYIPQPRKPMSRKMQAPQRMIEPYSHPEPRRQGRIASRGRESLRKVGYDAIHPGSRAGPVDYNQLEEQKGYPSEPQSMPYESPAPRPMKSQAEKLNRNMFDQSEVVDNEYQFPLDGGARRNPMVKLPFNDNLLHDYCLMLDKDNNRDINIFAIQSLEPLIKDCAKVVVNDQEKLMSVFNLVEMFTLPFEAQDGQFKILDAITEYINEGAAKTIIKRSGIPRIMKAYNYHAPNYQQSISNLLEVICEKGLQSLDVPTIISVALCPFPSLQSIGVDTLAIMSDNSTDGVKHLDSEFENHIPFLFEAYHTSKTLSNDAKNHLLQTLANLSVRDYLRPIIMDHKGLKVFLDALRSHSNVQGQRIAAKGLVNLTAGKRESRLTVISELSEEIKALYKNNLDPVVGAYIQTMIHPDNK</sequence>